<proteinExistence type="predicted"/>
<dbReference type="EMBL" id="JAVFJF020000009">
    <property type="protein sequence ID" value="MEJ8674333.1"/>
    <property type="molecule type" value="Genomic_DNA"/>
</dbReference>
<gene>
    <name evidence="1" type="ORF">QCL97_006315</name>
</gene>
<dbReference type="Gene3D" id="1.20.910.10">
    <property type="entry name" value="Heme oxygenase-like"/>
    <property type="match status" value="1"/>
</dbReference>
<dbReference type="InterPro" id="IPR016084">
    <property type="entry name" value="Haem_Oase-like_multi-hlx"/>
</dbReference>
<comment type="caution">
    <text evidence="1">The sequence shown here is derived from an EMBL/GenBank/DDBJ whole genome shotgun (WGS) entry which is preliminary data.</text>
</comment>
<dbReference type="Pfam" id="PF14518">
    <property type="entry name" value="Haem_oxygenas_2"/>
    <property type="match status" value="1"/>
</dbReference>
<sequence>MSAFIQELKSLCDAEWRKISNGLFFKLIRKPELQRELYVRAMVEVFHYTKHNAINQAAATFNADHRKAGLLLFAIKHALEEVGHENMVVNDLASIGIDAAVFQRPPMPATEALSGYLYSLSIRGGIIPRLGYSFWAEDSYEYMAPLLEICQRDMGLTEQQMTFFIAHASIDEKHSADVNHAIEQWVVTEEDKAAVRQVARTTLFLTGQIMESVARDVAEEYGDEYLA</sequence>
<accession>A0ABU8V0H3</accession>
<dbReference type="SUPFAM" id="SSF48613">
    <property type="entry name" value="Heme oxygenase-like"/>
    <property type="match status" value="1"/>
</dbReference>
<organism evidence="1 2">
    <name type="scientific">Chromobacterium amazonense</name>
    <dbReference type="NCBI Taxonomy" id="1382803"/>
    <lineage>
        <taxon>Bacteria</taxon>
        <taxon>Pseudomonadati</taxon>
        <taxon>Pseudomonadota</taxon>
        <taxon>Betaproteobacteria</taxon>
        <taxon>Neisseriales</taxon>
        <taxon>Chromobacteriaceae</taxon>
        <taxon>Chromobacterium</taxon>
    </lineage>
</organism>
<name>A0ABU8V0H3_9NEIS</name>
<dbReference type="Proteomes" id="UP001224516">
    <property type="component" value="Unassembled WGS sequence"/>
</dbReference>
<keyword evidence="2" id="KW-1185">Reference proteome</keyword>
<protein>
    <submittedName>
        <fullName evidence="1">Iron-containing redox enzyme family protein</fullName>
    </submittedName>
</protein>
<evidence type="ECO:0000313" key="2">
    <source>
        <dbReference type="Proteomes" id="UP001224516"/>
    </source>
</evidence>
<dbReference type="RefSeq" id="WP_307910930.1">
    <property type="nucleotide sequence ID" value="NZ_JAVFJF020000009.1"/>
</dbReference>
<reference evidence="1 2" key="1">
    <citation type="submission" date="2023-12" db="EMBL/GenBank/DDBJ databases">
        <title>Evaluation and characterization of a potential secondary metabolite violacein from indigenous Chromobacterium amazonense SAM215.</title>
        <authorList>
            <person name="Tarafdar M.R."/>
            <person name="Abedin S.M."/>
            <person name="Atiqua A."/>
            <person name="Saha A."/>
            <person name="Khan S.N."/>
        </authorList>
    </citation>
    <scope>NUCLEOTIDE SEQUENCE [LARGE SCALE GENOMIC DNA]</scope>
    <source>
        <strain evidence="1 2">SAM215</strain>
    </source>
</reference>
<evidence type="ECO:0000313" key="1">
    <source>
        <dbReference type="EMBL" id="MEJ8674333.1"/>
    </source>
</evidence>